<dbReference type="PRINTS" id="PR00598">
    <property type="entry name" value="HTHMARR"/>
</dbReference>
<proteinExistence type="predicted"/>
<dbReference type="Proteomes" id="UP001331936">
    <property type="component" value="Unassembled WGS sequence"/>
</dbReference>
<name>A0ABU7JZY0_9NOCA</name>
<comment type="caution">
    <text evidence="2">The sequence shown here is derived from an EMBL/GenBank/DDBJ whole genome shotgun (WGS) entry which is preliminary data.</text>
</comment>
<dbReference type="InterPro" id="IPR036388">
    <property type="entry name" value="WH-like_DNA-bd_sf"/>
</dbReference>
<dbReference type="EMBL" id="JAUZMZ010000383">
    <property type="protein sequence ID" value="MEE2035563.1"/>
    <property type="molecule type" value="Genomic_DNA"/>
</dbReference>
<sequence>MENQRSIESDLGYLLTRAGMLVVRATNEALAPLELRTRSYTALSLACDRPDGVPQRQVAADMGLDPSQLVAIIDELEQRKLVARTPDPNDRRNKLIVATAAGRDLCAVAARRSAEVTERYFGSVDPAALDQMREMLGQAVFPDTDRILR</sequence>
<dbReference type="InterPro" id="IPR000835">
    <property type="entry name" value="HTH_MarR-typ"/>
</dbReference>
<evidence type="ECO:0000313" key="2">
    <source>
        <dbReference type="EMBL" id="MEE2035563.1"/>
    </source>
</evidence>
<dbReference type="Gene3D" id="1.10.10.10">
    <property type="entry name" value="Winged helix-like DNA-binding domain superfamily/Winged helix DNA-binding domain"/>
    <property type="match status" value="1"/>
</dbReference>
<organism evidence="2 3">
    <name type="scientific">Rhodococcus chondri</name>
    <dbReference type="NCBI Taxonomy" id="3065941"/>
    <lineage>
        <taxon>Bacteria</taxon>
        <taxon>Bacillati</taxon>
        <taxon>Actinomycetota</taxon>
        <taxon>Actinomycetes</taxon>
        <taxon>Mycobacteriales</taxon>
        <taxon>Nocardiaceae</taxon>
        <taxon>Rhodococcus</taxon>
    </lineage>
</organism>
<accession>A0ABU7JZY0</accession>
<dbReference type="PROSITE" id="PS50995">
    <property type="entry name" value="HTH_MARR_2"/>
    <property type="match status" value="1"/>
</dbReference>
<feature type="domain" description="HTH marR-type" evidence="1">
    <location>
        <begin position="8"/>
        <end position="141"/>
    </location>
</feature>
<gene>
    <name evidence="2" type="ORF">Q8814_26265</name>
</gene>
<dbReference type="InterPro" id="IPR039422">
    <property type="entry name" value="MarR/SlyA-like"/>
</dbReference>
<dbReference type="SMART" id="SM00347">
    <property type="entry name" value="HTH_MARR"/>
    <property type="match status" value="1"/>
</dbReference>
<keyword evidence="3" id="KW-1185">Reference proteome</keyword>
<dbReference type="PANTHER" id="PTHR33164:SF99">
    <property type="entry name" value="MARR FAMILY REGULATORY PROTEIN"/>
    <property type="match status" value="1"/>
</dbReference>
<reference evidence="2 3" key="1">
    <citation type="submission" date="2023-08" db="EMBL/GenBank/DDBJ databases">
        <authorList>
            <person name="Girao M."/>
            <person name="Carvalho M.F."/>
        </authorList>
    </citation>
    <scope>NUCLEOTIDE SEQUENCE [LARGE SCALE GENOMIC DNA]</scope>
    <source>
        <strain evidence="2 3">CC-R104</strain>
    </source>
</reference>
<protein>
    <submittedName>
        <fullName evidence="2">MarR family transcriptional regulator</fullName>
    </submittedName>
</protein>
<dbReference type="SUPFAM" id="SSF46785">
    <property type="entry name" value="Winged helix' DNA-binding domain"/>
    <property type="match status" value="1"/>
</dbReference>
<evidence type="ECO:0000259" key="1">
    <source>
        <dbReference type="PROSITE" id="PS50995"/>
    </source>
</evidence>
<dbReference type="RefSeq" id="WP_330154846.1">
    <property type="nucleotide sequence ID" value="NZ_JAUZMZ010000383.1"/>
</dbReference>
<dbReference type="InterPro" id="IPR036390">
    <property type="entry name" value="WH_DNA-bd_sf"/>
</dbReference>
<evidence type="ECO:0000313" key="3">
    <source>
        <dbReference type="Proteomes" id="UP001331936"/>
    </source>
</evidence>
<dbReference type="Pfam" id="PF01047">
    <property type="entry name" value="MarR"/>
    <property type="match status" value="1"/>
</dbReference>
<dbReference type="PANTHER" id="PTHR33164">
    <property type="entry name" value="TRANSCRIPTIONAL REGULATOR, MARR FAMILY"/>
    <property type="match status" value="1"/>
</dbReference>